<gene>
    <name evidence="4" type="ORF">GCM10009798_39080</name>
</gene>
<accession>A0ABN2RSF8</accession>
<dbReference type="Gene3D" id="3.60.40.10">
    <property type="entry name" value="PPM-type phosphatase domain"/>
    <property type="match status" value="1"/>
</dbReference>
<feature type="coiled-coil region" evidence="2">
    <location>
        <begin position="134"/>
        <end position="161"/>
    </location>
</feature>
<name>A0ABN2RSF8_9ACTN</name>
<dbReference type="PANTHER" id="PTHR43156">
    <property type="entry name" value="STAGE II SPORULATION PROTEIN E-RELATED"/>
    <property type="match status" value="1"/>
</dbReference>
<dbReference type="InterPro" id="IPR000014">
    <property type="entry name" value="PAS"/>
</dbReference>
<evidence type="ECO:0000256" key="1">
    <source>
        <dbReference type="ARBA" id="ARBA00022801"/>
    </source>
</evidence>
<dbReference type="PROSITE" id="PS50112">
    <property type="entry name" value="PAS"/>
    <property type="match status" value="1"/>
</dbReference>
<evidence type="ECO:0000259" key="3">
    <source>
        <dbReference type="PROSITE" id="PS50112"/>
    </source>
</evidence>
<dbReference type="SMART" id="SM00331">
    <property type="entry name" value="PP2C_SIG"/>
    <property type="match status" value="1"/>
</dbReference>
<dbReference type="PANTHER" id="PTHR43156:SF2">
    <property type="entry name" value="STAGE II SPORULATION PROTEIN E"/>
    <property type="match status" value="1"/>
</dbReference>
<keyword evidence="2" id="KW-0175">Coiled coil</keyword>
<dbReference type="CDD" id="cd00130">
    <property type="entry name" value="PAS"/>
    <property type="match status" value="1"/>
</dbReference>
<dbReference type="InterPro" id="IPR001932">
    <property type="entry name" value="PPM-type_phosphatase-like_dom"/>
</dbReference>
<dbReference type="SMART" id="SM00091">
    <property type="entry name" value="PAS"/>
    <property type="match status" value="1"/>
</dbReference>
<evidence type="ECO:0000313" key="5">
    <source>
        <dbReference type="Proteomes" id="UP001500571"/>
    </source>
</evidence>
<feature type="domain" description="PAS" evidence="3">
    <location>
        <begin position="22"/>
        <end position="67"/>
    </location>
</feature>
<dbReference type="Proteomes" id="UP001500571">
    <property type="component" value="Unassembled WGS sequence"/>
</dbReference>
<evidence type="ECO:0000256" key="2">
    <source>
        <dbReference type="SAM" id="Coils"/>
    </source>
</evidence>
<organism evidence="4 5">
    <name type="scientific">Nocardioides panacihumi</name>
    <dbReference type="NCBI Taxonomy" id="400774"/>
    <lineage>
        <taxon>Bacteria</taxon>
        <taxon>Bacillati</taxon>
        <taxon>Actinomycetota</taxon>
        <taxon>Actinomycetes</taxon>
        <taxon>Propionibacteriales</taxon>
        <taxon>Nocardioidaceae</taxon>
        <taxon>Nocardioides</taxon>
    </lineage>
</organism>
<dbReference type="InterPro" id="IPR035965">
    <property type="entry name" value="PAS-like_dom_sf"/>
</dbReference>
<dbReference type="Pfam" id="PF07228">
    <property type="entry name" value="SpoIIE"/>
    <property type="match status" value="1"/>
</dbReference>
<dbReference type="NCBIfam" id="TIGR00229">
    <property type="entry name" value="sensory_box"/>
    <property type="match status" value="1"/>
</dbReference>
<protein>
    <submittedName>
        <fullName evidence="4">SpoIIE family protein phosphatase</fullName>
    </submittedName>
</protein>
<keyword evidence="5" id="KW-1185">Reference proteome</keyword>
<dbReference type="SUPFAM" id="SSF55785">
    <property type="entry name" value="PYP-like sensor domain (PAS domain)"/>
    <property type="match status" value="1"/>
</dbReference>
<dbReference type="Gene3D" id="3.30.450.20">
    <property type="entry name" value="PAS domain"/>
    <property type="match status" value="1"/>
</dbReference>
<proteinExistence type="predicted"/>
<evidence type="ECO:0000313" key="4">
    <source>
        <dbReference type="EMBL" id="GAA1974026.1"/>
    </source>
</evidence>
<dbReference type="Pfam" id="PF13426">
    <property type="entry name" value="PAS_9"/>
    <property type="match status" value="1"/>
</dbReference>
<keyword evidence="1" id="KW-0378">Hydrolase</keyword>
<reference evidence="4 5" key="1">
    <citation type="journal article" date="2019" name="Int. J. Syst. Evol. Microbiol.">
        <title>The Global Catalogue of Microorganisms (GCM) 10K type strain sequencing project: providing services to taxonomists for standard genome sequencing and annotation.</title>
        <authorList>
            <consortium name="The Broad Institute Genomics Platform"/>
            <consortium name="The Broad Institute Genome Sequencing Center for Infectious Disease"/>
            <person name="Wu L."/>
            <person name="Ma J."/>
        </authorList>
    </citation>
    <scope>NUCLEOTIDE SEQUENCE [LARGE SCALE GENOMIC DNA]</scope>
    <source>
        <strain evidence="4 5">JCM 15309</strain>
    </source>
</reference>
<dbReference type="RefSeq" id="WP_344047802.1">
    <property type="nucleotide sequence ID" value="NZ_BAAAPB010000005.1"/>
</dbReference>
<dbReference type="InterPro" id="IPR036457">
    <property type="entry name" value="PPM-type-like_dom_sf"/>
</dbReference>
<comment type="caution">
    <text evidence="4">The sequence shown here is derived from an EMBL/GenBank/DDBJ whole genome shotgun (WGS) entry which is preliminary data.</text>
</comment>
<dbReference type="InterPro" id="IPR052016">
    <property type="entry name" value="Bact_Sigma-Reg"/>
</dbReference>
<sequence>MTADDDGAGSAGREPHEDCLALFEDAPCGYVLTDPTGMITAANAEFHRMVGLARGELVGRRTLASLLPVGARIYLETHLLPVLEHDDAVREVSLDLLRPDGVRVPVLLNATTTANAEGVRDLSLRAVFIETSDRHRYERDLLTATQAAEEARREAARLAQTLQRTLIPPAPPEIEHLSIAATYRPAGDGSTVGGDFYDIFQLGPASWVIALGDVSGKGVEAAAVTSFVRYTLRALAIEHPDPAETLRLLDRALHAHETAHYCTLVLAHLGRTADRWTIRLSLAGHPPALIRQPDGTVRELGIYGSPIGLLDGPEFHTVSHELGDETITLYTDGVTEARHRRLLYGERRLGDLIASLPHDPVEITEGIANAVLDYQGGDASDDIAIVTLRATR</sequence>
<dbReference type="EMBL" id="BAAAPB010000005">
    <property type="protein sequence ID" value="GAA1974026.1"/>
    <property type="molecule type" value="Genomic_DNA"/>
</dbReference>